<organism evidence="1 2">
    <name type="scientific">Cognatishimia maritima</name>
    <dbReference type="NCBI Taxonomy" id="870908"/>
    <lineage>
        <taxon>Bacteria</taxon>
        <taxon>Pseudomonadati</taxon>
        <taxon>Pseudomonadota</taxon>
        <taxon>Alphaproteobacteria</taxon>
        <taxon>Rhodobacterales</taxon>
        <taxon>Paracoccaceae</taxon>
        <taxon>Cognatishimia</taxon>
    </lineage>
</organism>
<protein>
    <submittedName>
        <fullName evidence="1">2-Methylisocitrate lyase, PEP mutase family</fullName>
    </submittedName>
</protein>
<dbReference type="Gene3D" id="3.20.20.60">
    <property type="entry name" value="Phosphoenolpyruvate-binding domains"/>
    <property type="match status" value="1"/>
</dbReference>
<name>A0A1M5T5P8_9RHOB</name>
<proteinExistence type="predicted"/>
<dbReference type="AlphaFoldDB" id="A0A1M5T5P8"/>
<dbReference type="PANTHER" id="PTHR42905">
    <property type="entry name" value="PHOSPHOENOLPYRUVATE CARBOXYLASE"/>
    <property type="match status" value="1"/>
</dbReference>
<evidence type="ECO:0000313" key="2">
    <source>
        <dbReference type="Proteomes" id="UP000184211"/>
    </source>
</evidence>
<sequence>MSETVSIQAEKARKFADLHQPGNPLVLYNIWDAGSAKVIEEAGAEAVATGSWSVAAAQGFDDGEKLPLEIALMTARRICQTVDLPVSLDFEGCYAVGPTGVATNVTLALRQGIVGINFEDQVVGGKGLHKEAEQAKRIAAARAAADEFGVPLFINARTDLFLHEANQDWHAGLMPQALERLAAYTDAGASGFFVPGLQNPNLIARICEASDLPVNILAKPEGPSATDLAALGVARISHGPAPFRQAMRDLAARYVETMN</sequence>
<dbReference type="STRING" id="870908.SAMN04488044_2589"/>
<accession>A0A1M5T5P8</accession>
<gene>
    <name evidence="1" type="ORF">SAMN04488044_2589</name>
</gene>
<dbReference type="InterPro" id="IPR039556">
    <property type="entry name" value="ICL/PEPM"/>
</dbReference>
<dbReference type="CDD" id="cd00377">
    <property type="entry name" value="ICL_PEPM"/>
    <property type="match status" value="1"/>
</dbReference>
<keyword evidence="1" id="KW-0456">Lyase</keyword>
<dbReference type="Proteomes" id="UP000184211">
    <property type="component" value="Unassembled WGS sequence"/>
</dbReference>
<keyword evidence="2" id="KW-1185">Reference proteome</keyword>
<dbReference type="InterPro" id="IPR040442">
    <property type="entry name" value="Pyrv_kinase-like_dom_sf"/>
</dbReference>
<reference evidence="2" key="1">
    <citation type="submission" date="2016-11" db="EMBL/GenBank/DDBJ databases">
        <authorList>
            <person name="Varghese N."/>
            <person name="Submissions S."/>
        </authorList>
    </citation>
    <scope>NUCLEOTIDE SEQUENCE [LARGE SCALE GENOMIC DNA]</scope>
    <source>
        <strain evidence="2">DSM 28223</strain>
    </source>
</reference>
<dbReference type="SUPFAM" id="SSF51621">
    <property type="entry name" value="Phosphoenolpyruvate/pyruvate domain"/>
    <property type="match status" value="1"/>
</dbReference>
<dbReference type="Pfam" id="PF13714">
    <property type="entry name" value="PEP_mutase"/>
    <property type="match status" value="1"/>
</dbReference>
<dbReference type="EMBL" id="FQWM01000005">
    <property type="protein sequence ID" value="SHH46018.1"/>
    <property type="molecule type" value="Genomic_DNA"/>
</dbReference>
<dbReference type="InterPro" id="IPR015813">
    <property type="entry name" value="Pyrv/PenolPyrv_kinase-like_dom"/>
</dbReference>
<dbReference type="OrthoDB" id="9785398at2"/>
<evidence type="ECO:0000313" key="1">
    <source>
        <dbReference type="EMBL" id="SHH46018.1"/>
    </source>
</evidence>
<dbReference type="PANTHER" id="PTHR42905:SF16">
    <property type="entry name" value="CARBOXYPHOSPHONOENOLPYRUVATE PHOSPHONOMUTASE-LIKE PROTEIN (AFU_ORTHOLOGUE AFUA_5G07230)"/>
    <property type="match status" value="1"/>
</dbReference>
<dbReference type="GO" id="GO:0016829">
    <property type="term" value="F:lyase activity"/>
    <property type="evidence" value="ECO:0007669"/>
    <property type="project" value="UniProtKB-KW"/>
</dbReference>
<dbReference type="RefSeq" id="WP_072793445.1">
    <property type="nucleotide sequence ID" value="NZ_FQWM01000005.1"/>
</dbReference>